<dbReference type="InterPro" id="IPR011990">
    <property type="entry name" value="TPR-like_helical_dom_sf"/>
</dbReference>
<dbReference type="GO" id="GO:0017004">
    <property type="term" value="P:cytochrome complex assembly"/>
    <property type="evidence" value="ECO:0007669"/>
    <property type="project" value="UniProtKB-KW"/>
</dbReference>
<dbReference type="InterPro" id="IPR056413">
    <property type="entry name" value="TPR_CcmH_CycH"/>
</dbReference>
<keyword evidence="9" id="KW-1185">Reference proteome</keyword>
<dbReference type="EMBL" id="FLQX01000095">
    <property type="protein sequence ID" value="SBT05344.1"/>
    <property type="molecule type" value="Genomic_DNA"/>
</dbReference>
<evidence type="ECO:0000256" key="1">
    <source>
        <dbReference type="ARBA" id="ARBA00004196"/>
    </source>
</evidence>
<dbReference type="Proteomes" id="UP000199169">
    <property type="component" value="Unassembled WGS sequence"/>
</dbReference>
<dbReference type="GO" id="GO:0030313">
    <property type="term" value="C:cell envelope"/>
    <property type="evidence" value="ECO:0007669"/>
    <property type="project" value="UniProtKB-SubCell"/>
</dbReference>
<protein>
    <submittedName>
        <fullName evidence="8">Cytochrome c-type biogenesis protein CcmI</fullName>
    </submittedName>
</protein>
<keyword evidence="3" id="KW-0201">Cytochrome c-type biogenesis</keyword>
<dbReference type="STRING" id="1860102.ACCAA_200098"/>
<dbReference type="InterPro" id="IPR017560">
    <property type="entry name" value="Cyt_c_biogenesis_CcmI"/>
</dbReference>
<evidence type="ECO:0000313" key="8">
    <source>
        <dbReference type="EMBL" id="SBT05344.1"/>
    </source>
</evidence>
<dbReference type="Pfam" id="PF23914">
    <property type="entry name" value="TPR_CcmH_CycH"/>
    <property type="match status" value="1"/>
</dbReference>
<organism evidence="8 9">
    <name type="scientific">Candidatus Accumulibacter aalborgensis</name>
    <dbReference type="NCBI Taxonomy" id="1860102"/>
    <lineage>
        <taxon>Bacteria</taxon>
        <taxon>Pseudomonadati</taxon>
        <taxon>Pseudomonadota</taxon>
        <taxon>Betaproteobacteria</taxon>
        <taxon>Candidatus Accumulibacter</taxon>
    </lineage>
</organism>
<name>A0A1A8XJI2_9PROT</name>
<accession>A0A1A8XJI2</accession>
<dbReference type="SUPFAM" id="SSF48452">
    <property type="entry name" value="TPR-like"/>
    <property type="match status" value="1"/>
</dbReference>
<evidence type="ECO:0000259" key="7">
    <source>
        <dbReference type="Pfam" id="PF23914"/>
    </source>
</evidence>
<proteinExistence type="predicted"/>
<evidence type="ECO:0000256" key="5">
    <source>
        <dbReference type="SAM" id="Phobius"/>
    </source>
</evidence>
<feature type="domain" description="Cytochrome c-type biogenesis protein H Ig-like" evidence="6">
    <location>
        <begin position="299"/>
        <end position="403"/>
    </location>
</feature>
<dbReference type="InterPro" id="IPR056412">
    <property type="entry name" value="Ig_CycH"/>
</dbReference>
<keyword evidence="2" id="KW-0677">Repeat</keyword>
<dbReference type="Pfam" id="PF23892">
    <property type="entry name" value="Ig_CycH"/>
    <property type="match status" value="1"/>
</dbReference>
<feature type="transmembrane region" description="Helical" evidence="5">
    <location>
        <begin position="6"/>
        <end position="24"/>
    </location>
</feature>
<dbReference type="PANTHER" id="PTHR47870:SF1">
    <property type="entry name" value="CYTOCHROME C-TYPE BIOGENESIS PROTEIN CCMH"/>
    <property type="match status" value="1"/>
</dbReference>
<dbReference type="Gene3D" id="1.25.40.10">
    <property type="entry name" value="Tetratricopeptide repeat domain"/>
    <property type="match status" value="1"/>
</dbReference>
<reference evidence="9" key="1">
    <citation type="submission" date="2016-06" db="EMBL/GenBank/DDBJ databases">
        <authorList>
            <person name="McIlroy S.J."/>
            <person name="Karst S.M."/>
            <person name="Albertsen M."/>
        </authorList>
    </citation>
    <scope>NUCLEOTIDE SEQUENCE [LARGE SCALE GENOMIC DNA]</scope>
</reference>
<dbReference type="PANTHER" id="PTHR47870">
    <property type="entry name" value="CYTOCHROME C-TYPE BIOGENESIS PROTEIN CCMH"/>
    <property type="match status" value="1"/>
</dbReference>
<evidence type="ECO:0000259" key="6">
    <source>
        <dbReference type="Pfam" id="PF23892"/>
    </source>
</evidence>
<dbReference type="NCBIfam" id="TIGR03142">
    <property type="entry name" value="cytochro_ccmI"/>
    <property type="match status" value="1"/>
</dbReference>
<evidence type="ECO:0000256" key="3">
    <source>
        <dbReference type="ARBA" id="ARBA00022748"/>
    </source>
</evidence>
<comment type="subcellular location">
    <subcellularLocation>
        <location evidence="1">Cell envelope</location>
    </subcellularLocation>
</comment>
<keyword evidence="5" id="KW-0812">Transmembrane</keyword>
<keyword evidence="5" id="KW-0472">Membrane</keyword>
<dbReference type="AlphaFoldDB" id="A0A1A8XJI2"/>
<evidence type="ECO:0000313" key="9">
    <source>
        <dbReference type="Proteomes" id="UP000199169"/>
    </source>
</evidence>
<gene>
    <name evidence="8" type="ORF">ACCAA_200098</name>
</gene>
<feature type="domain" description="Cytochrome c-type biogenesis protein H TPR" evidence="7">
    <location>
        <begin position="129"/>
        <end position="262"/>
    </location>
</feature>
<evidence type="ECO:0000256" key="4">
    <source>
        <dbReference type="ARBA" id="ARBA00022803"/>
    </source>
</evidence>
<keyword evidence="5" id="KW-1133">Transmembrane helix</keyword>
<dbReference type="RefSeq" id="WP_186406497.1">
    <property type="nucleotide sequence ID" value="NZ_FLQX01000095.1"/>
</dbReference>
<feature type="transmembrane region" description="Helical" evidence="5">
    <location>
        <begin position="100"/>
        <end position="118"/>
    </location>
</feature>
<evidence type="ECO:0000256" key="2">
    <source>
        <dbReference type="ARBA" id="ARBA00022737"/>
    </source>
</evidence>
<keyword evidence="4" id="KW-0802">TPR repeat</keyword>
<dbReference type="InterPro" id="IPR051263">
    <property type="entry name" value="C-type_cytochrome_biogenesis"/>
</dbReference>
<sequence>MTGFIIVAALLVVAVLAILLPPLLPTLRRTPRSSGAADRSEANLAIFRDQIKELEREHHDGLLTDADFEQSRSELQRRLLDEVEPPTAELTDVPGGRRTALTLLLIIPLAAAAGYALLGNPRALDPLQRQASLAPEQIEAMVAGLVEKLRKNPDDAKGWVMLARSYKVIKRFPDAADAYSHAGTLVDQDATLLADYADVLSRARGGNLQGKPNELVERALRIDPDEPQALLLAGAASSDRQQFAAAADYWARLLAQLEPGSEEAGALEAAITKARELATQTSGDKPGRKPVASAVAVSGEVTLSGKLAGQAKPDDVLFVFARADEGPRMPLAATKARVGDLPLRFRFDDSMALAGGRKISDFASVTIEARVAKAGKPQSSTGDLFGRLSGIKPGSQNLRLLIDQVQP</sequence>